<comment type="caution">
    <text evidence="1">The sequence shown here is derived from an EMBL/GenBank/DDBJ whole genome shotgun (WGS) entry which is preliminary data.</text>
</comment>
<gene>
    <name evidence="1" type="ORF">AAF712_005593</name>
</gene>
<organism evidence="1 2">
    <name type="scientific">Marasmius tenuissimus</name>
    <dbReference type="NCBI Taxonomy" id="585030"/>
    <lineage>
        <taxon>Eukaryota</taxon>
        <taxon>Fungi</taxon>
        <taxon>Dikarya</taxon>
        <taxon>Basidiomycota</taxon>
        <taxon>Agaricomycotina</taxon>
        <taxon>Agaricomycetes</taxon>
        <taxon>Agaricomycetidae</taxon>
        <taxon>Agaricales</taxon>
        <taxon>Marasmiineae</taxon>
        <taxon>Marasmiaceae</taxon>
        <taxon>Marasmius</taxon>
    </lineage>
</organism>
<proteinExistence type="predicted"/>
<keyword evidence="2" id="KW-1185">Reference proteome</keyword>
<evidence type="ECO:0000313" key="1">
    <source>
        <dbReference type="EMBL" id="KAL0067365.1"/>
    </source>
</evidence>
<dbReference type="SUPFAM" id="SSF55781">
    <property type="entry name" value="GAF domain-like"/>
    <property type="match status" value="1"/>
</dbReference>
<protein>
    <recommendedName>
        <fullName evidence="3">GAF domain-containing protein</fullName>
    </recommendedName>
</protein>
<dbReference type="InterPro" id="IPR029016">
    <property type="entry name" value="GAF-like_dom_sf"/>
</dbReference>
<dbReference type="Proteomes" id="UP001437256">
    <property type="component" value="Unassembled WGS sequence"/>
</dbReference>
<reference evidence="1 2" key="1">
    <citation type="submission" date="2024-05" db="EMBL/GenBank/DDBJ databases">
        <title>A draft genome resource for the thread blight pathogen Marasmius tenuissimus strain MS-2.</title>
        <authorList>
            <person name="Yulfo-Soto G.E."/>
            <person name="Baruah I.K."/>
            <person name="Amoako-Attah I."/>
            <person name="Bukari Y."/>
            <person name="Meinhardt L.W."/>
            <person name="Bailey B.A."/>
            <person name="Cohen S.P."/>
        </authorList>
    </citation>
    <scope>NUCLEOTIDE SEQUENCE [LARGE SCALE GENOMIC DNA]</scope>
    <source>
        <strain evidence="1 2">MS-2</strain>
    </source>
</reference>
<accession>A0ABR3A084</accession>
<evidence type="ECO:0000313" key="2">
    <source>
        <dbReference type="Proteomes" id="UP001437256"/>
    </source>
</evidence>
<sequence length="198" mass="21689">MHSDDLVPSEIKTKAEFWTHVTTQLQYLLDGQRNWVTNTASASSLIYYSLQAFPAYFGTDQNKAVNWVGVYVDSRYFPPTTADPSQNQLLLGPFCGKPACMLINTTTTPARPHPGVCADGFIHAKSLLVPDVEKYPGHIACSALTRSEIVCPLFDGNIPVGVLDLDCLALEGFDSEDLAGLERCAALISESCDWKQTQ</sequence>
<evidence type="ECO:0008006" key="3">
    <source>
        <dbReference type="Google" id="ProtNLM"/>
    </source>
</evidence>
<dbReference type="EMBL" id="JBBXMP010000026">
    <property type="protein sequence ID" value="KAL0067365.1"/>
    <property type="molecule type" value="Genomic_DNA"/>
</dbReference>
<dbReference type="Gene3D" id="3.30.450.40">
    <property type="match status" value="1"/>
</dbReference>
<name>A0ABR3A084_9AGAR</name>